<dbReference type="Proteomes" id="UP000184233">
    <property type="component" value="Unassembled WGS sequence"/>
</dbReference>
<gene>
    <name evidence="3" type="ORF">BGO89_12950</name>
</gene>
<evidence type="ECO:0000313" key="4">
    <source>
        <dbReference type="Proteomes" id="UP000184233"/>
    </source>
</evidence>
<keyword evidence="2" id="KW-0812">Transmembrane</keyword>
<dbReference type="AlphaFoldDB" id="A0A1M3KV39"/>
<evidence type="ECO:0000256" key="1">
    <source>
        <dbReference type="SAM" id="Coils"/>
    </source>
</evidence>
<feature type="coiled-coil region" evidence="1">
    <location>
        <begin position="122"/>
        <end position="149"/>
    </location>
</feature>
<reference evidence="3 4" key="1">
    <citation type="submission" date="2016-09" db="EMBL/GenBank/DDBJ databases">
        <title>Genome-resolved meta-omics ties microbial dynamics to process performance in biotechnology for thiocyanate degradation.</title>
        <authorList>
            <person name="Kantor R.S."/>
            <person name="Huddy R.J."/>
            <person name="Iyer R."/>
            <person name="Thomas B.C."/>
            <person name="Brown C.T."/>
            <person name="Anantharaman K."/>
            <person name="Tringe S."/>
            <person name="Hettich R.L."/>
            <person name="Harrison S.T."/>
            <person name="Banfield J.F."/>
        </authorList>
    </citation>
    <scope>NUCLEOTIDE SEQUENCE [LARGE SCALE GENOMIC DNA]</scope>
    <source>
        <strain evidence="3">59-99</strain>
    </source>
</reference>
<sequence length="403" mass="44524">MHDRHLLSLRMVSVPRTLRTLVITILVLVVAAALFLVFVPWVQTIRGSGKVTSFVPDARPQTLESVISGRIVHWFVREGQHVRKGDTIVVLSDINVNFFDRSLLDRLTTLRDRTFTAQEQSIQVAVQRRKQSEQRLAQARARMDNVVVEVATARTRYARADTLFRQDLASRRDVETATLTLQRAVADSISTAAAVNAAVQDVNAFYAEEERVINQAYVTMQEAEVRLANAQGRVGASTVLSPVDGIIVRISKAGAGQTLKEGEPLATVVPATNDQAAELYVSGMDAALIDPGRRVSLQFAGFPAFQVSGWRDVNVGVFHGIVRVVDAVDDGTGRFRVLITPDPASRPWPTSRYLRQGTDATGWVMLEEVAIGYELWRQLMGFPPRFPVPAQEGPKRNGKDGKE</sequence>
<evidence type="ECO:0000256" key="2">
    <source>
        <dbReference type="SAM" id="Phobius"/>
    </source>
</evidence>
<evidence type="ECO:0000313" key="3">
    <source>
        <dbReference type="EMBL" id="OJX56242.1"/>
    </source>
</evidence>
<keyword evidence="2" id="KW-0472">Membrane</keyword>
<dbReference type="PRINTS" id="PR01490">
    <property type="entry name" value="RTXTOXIND"/>
</dbReference>
<keyword evidence="2" id="KW-1133">Transmembrane helix</keyword>
<proteinExistence type="predicted"/>
<dbReference type="InterPro" id="IPR050739">
    <property type="entry name" value="MFP"/>
</dbReference>
<comment type="caution">
    <text evidence="3">The sequence shown here is derived from an EMBL/GenBank/DDBJ whole genome shotgun (WGS) entry which is preliminary data.</text>
</comment>
<name>A0A1M3KV39_9BACT</name>
<keyword evidence="1" id="KW-0175">Coiled coil</keyword>
<dbReference type="STRING" id="1895771.BGO89_12950"/>
<accession>A0A1M3KV39</accession>
<dbReference type="InterPro" id="IPR011053">
    <property type="entry name" value="Single_hybrid_motif"/>
</dbReference>
<dbReference type="EMBL" id="MKVH01000025">
    <property type="protein sequence ID" value="OJX56242.1"/>
    <property type="molecule type" value="Genomic_DNA"/>
</dbReference>
<dbReference type="Gene3D" id="2.40.50.100">
    <property type="match status" value="1"/>
</dbReference>
<dbReference type="PANTHER" id="PTHR30386">
    <property type="entry name" value="MEMBRANE FUSION SUBUNIT OF EMRAB-TOLC MULTIDRUG EFFLUX PUMP"/>
    <property type="match status" value="1"/>
</dbReference>
<protein>
    <submittedName>
        <fullName evidence="3">Uncharacterized protein</fullName>
    </submittedName>
</protein>
<feature type="transmembrane region" description="Helical" evidence="2">
    <location>
        <begin position="21"/>
        <end position="42"/>
    </location>
</feature>
<dbReference type="SUPFAM" id="SSF51230">
    <property type="entry name" value="Single hybrid motif"/>
    <property type="match status" value="1"/>
</dbReference>
<organism evidence="3 4">
    <name type="scientific">Candidatus Kapaibacterium thiocyanatum</name>
    <dbReference type="NCBI Taxonomy" id="1895771"/>
    <lineage>
        <taxon>Bacteria</taxon>
        <taxon>Pseudomonadati</taxon>
        <taxon>Candidatus Kapaibacteriota</taxon>
        <taxon>Candidatus Kapaibacteriia</taxon>
        <taxon>Candidatus Kapaibacteriales</taxon>
        <taxon>Candidatus Kapaibacteriaceae</taxon>
        <taxon>Candidatus Kapaibacterium</taxon>
    </lineage>
</organism>